<organism evidence="2 3">
    <name type="scientific">Phialemonium atrogriseum</name>
    <dbReference type="NCBI Taxonomy" id="1093897"/>
    <lineage>
        <taxon>Eukaryota</taxon>
        <taxon>Fungi</taxon>
        <taxon>Dikarya</taxon>
        <taxon>Ascomycota</taxon>
        <taxon>Pezizomycotina</taxon>
        <taxon>Sordariomycetes</taxon>
        <taxon>Sordariomycetidae</taxon>
        <taxon>Cephalothecales</taxon>
        <taxon>Cephalothecaceae</taxon>
        <taxon>Phialemonium</taxon>
    </lineage>
</organism>
<dbReference type="GeneID" id="85309364"/>
<keyword evidence="3" id="KW-1185">Reference proteome</keyword>
<proteinExistence type="predicted"/>
<reference evidence="2" key="1">
    <citation type="submission" date="2023-06" db="EMBL/GenBank/DDBJ databases">
        <title>Genome-scale phylogeny and comparative genomics of the fungal order Sordariales.</title>
        <authorList>
            <consortium name="Lawrence Berkeley National Laboratory"/>
            <person name="Hensen N."/>
            <person name="Bonometti L."/>
            <person name="Westerberg I."/>
            <person name="Brannstrom I.O."/>
            <person name="Guillou S."/>
            <person name="Cros-Aarteil S."/>
            <person name="Calhoun S."/>
            <person name="Haridas S."/>
            <person name="Kuo A."/>
            <person name="Mondo S."/>
            <person name="Pangilinan J."/>
            <person name="Riley R."/>
            <person name="Labutti K."/>
            <person name="Andreopoulos B."/>
            <person name="Lipzen A."/>
            <person name="Chen C."/>
            <person name="Yanf M."/>
            <person name="Daum C."/>
            <person name="Ng V."/>
            <person name="Clum A."/>
            <person name="Steindorff A."/>
            <person name="Ohm R."/>
            <person name="Martin F."/>
            <person name="Silar P."/>
            <person name="Natvig D."/>
            <person name="Lalanne C."/>
            <person name="Gautier V."/>
            <person name="Ament-Velasquez S.L."/>
            <person name="Kruys A."/>
            <person name="Hutchinson M.I."/>
            <person name="Powell A.J."/>
            <person name="Barry K."/>
            <person name="Miller A.N."/>
            <person name="Grigoriev I.V."/>
            <person name="Debuchy R."/>
            <person name="Gladieux P."/>
            <person name="Thoren M.H."/>
            <person name="Johannesson H."/>
        </authorList>
    </citation>
    <scope>NUCLEOTIDE SEQUENCE</scope>
    <source>
        <strain evidence="2">8032-3</strain>
    </source>
</reference>
<protein>
    <submittedName>
        <fullName evidence="2">Uncharacterized protein</fullName>
    </submittedName>
</protein>
<comment type="caution">
    <text evidence="2">The sequence shown here is derived from an EMBL/GenBank/DDBJ whole genome shotgun (WGS) entry which is preliminary data.</text>
</comment>
<feature type="compositionally biased region" description="Basic and acidic residues" evidence="1">
    <location>
        <begin position="267"/>
        <end position="288"/>
    </location>
</feature>
<dbReference type="Proteomes" id="UP001244011">
    <property type="component" value="Unassembled WGS sequence"/>
</dbReference>
<evidence type="ECO:0000313" key="2">
    <source>
        <dbReference type="EMBL" id="KAK1765028.1"/>
    </source>
</evidence>
<sequence length="288" mass="32444">MRQAWALISRPHTAWLYDGTTLDLAKVSGGPEYQKLMVRLSRSPPPDPPSAYQRFLRWTNKKLGRPATPDEDLNDAIEHAGLDSWLTLPMPYPQRLVESRAAFAGSGYGLCQNYKDLYRCEEEYESMAWETVYFVFFSRHALYASLDTFQAAFGLDPLSEPHVLDFESGFSNLPTFASPSAFWSHVRDQLMILPSKSPRRITKLLLGGENATDPDFIATLRDALGAPASLSDDGIPDPTFAAARGAALYARWRQEAPWDCVEDDECDTKRERERGEKSGDASKRVELR</sequence>
<dbReference type="AlphaFoldDB" id="A0AAJ0FJ43"/>
<gene>
    <name evidence="2" type="ORF">QBC33DRAFT_517234</name>
</gene>
<dbReference type="RefSeq" id="XP_060281241.1">
    <property type="nucleotide sequence ID" value="XM_060426177.1"/>
</dbReference>
<name>A0AAJ0FJ43_9PEZI</name>
<evidence type="ECO:0000256" key="1">
    <source>
        <dbReference type="SAM" id="MobiDB-lite"/>
    </source>
</evidence>
<accession>A0AAJ0FJ43</accession>
<feature type="region of interest" description="Disordered" evidence="1">
    <location>
        <begin position="260"/>
        <end position="288"/>
    </location>
</feature>
<evidence type="ECO:0000313" key="3">
    <source>
        <dbReference type="Proteomes" id="UP001244011"/>
    </source>
</evidence>
<dbReference type="EMBL" id="MU839017">
    <property type="protein sequence ID" value="KAK1765028.1"/>
    <property type="molecule type" value="Genomic_DNA"/>
</dbReference>